<dbReference type="SFLD" id="SFLDS00003">
    <property type="entry name" value="Haloacid_Dehalogenase"/>
    <property type="match status" value="1"/>
</dbReference>
<sequence length="224" mass="25747">MQLSIFVSIFQNNSMEKIKNIVLDYGNVIFMIDFVKLKDAFTQLGIENVDAVFGHHGQSALFDNFDKGKIDSTQFREGIRELTQNPALTDAQIDTAWNSLLIGVPQGNHEILIQLKDRYRTFLLSNNNAIHYAYCMNDIHEKYGVADNEGFFEKTYYSHLVGMRKPDAEIFELVMQEQQLNPAETLFIDDSPQHLATAQQLGWHTALCTKEKPLRILLEEFELL</sequence>
<name>A0A420FCV3_9SPHI</name>
<dbReference type="Gene3D" id="1.10.150.240">
    <property type="entry name" value="Putative phosphatase, domain 2"/>
    <property type="match status" value="1"/>
</dbReference>
<dbReference type="PANTHER" id="PTHR43611">
    <property type="entry name" value="ALPHA-D-GLUCOSE 1-PHOSPHATE PHOSPHATASE"/>
    <property type="match status" value="1"/>
</dbReference>
<reference evidence="1 2" key="1">
    <citation type="submission" date="2016-07" db="EMBL/GenBank/DDBJ databases">
        <title>Genome analysis of Sphingobacterium siyangense T12B17.</title>
        <authorList>
            <person name="Xu D."/>
            <person name="Su Y."/>
            <person name="Zheng S."/>
        </authorList>
    </citation>
    <scope>NUCLEOTIDE SEQUENCE [LARGE SCALE GENOMIC DNA]</scope>
    <source>
        <strain evidence="1 2">T12B17</strain>
    </source>
</reference>
<keyword evidence="2" id="KW-1185">Reference proteome</keyword>
<dbReference type="Gene3D" id="3.40.50.1000">
    <property type="entry name" value="HAD superfamily/HAD-like"/>
    <property type="match status" value="1"/>
</dbReference>
<dbReference type="Pfam" id="PF00702">
    <property type="entry name" value="Hydrolase"/>
    <property type="match status" value="1"/>
</dbReference>
<dbReference type="EMBL" id="MCAQ01000029">
    <property type="protein sequence ID" value="RKF30768.1"/>
    <property type="molecule type" value="Genomic_DNA"/>
</dbReference>
<dbReference type="InterPro" id="IPR023214">
    <property type="entry name" value="HAD_sf"/>
</dbReference>
<dbReference type="Proteomes" id="UP000286402">
    <property type="component" value="Unassembled WGS sequence"/>
</dbReference>
<proteinExistence type="predicted"/>
<gene>
    <name evidence="1" type="ORF">BCY89_17635</name>
</gene>
<evidence type="ECO:0000313" key="1">
    <source>
        <dbReference type="EMBL" id="RKF30768.1"/>
    </source>
</evidence>
<dbReference type="InterPro" id="IPR006439">
    <property type="entry name" value="HAD-SF_hydro_IA"/>
</dbReference>
<dbReference type="PANTHER" id="PTHR43611:SF3">
    <property type="entry name" value="FLAVIN MONONUCLEOTIDE HYDROLASE 1, CHLOROPLATIC"/>
    <property type="match status" value="1"/>
</dbReference>
<dbReference type="NCBIfam" id="TIGR01509">
    <property type="entry name" value="HAD-SF-IA-v3"/>
    <property type="match status" value="1"/>
</dbReference>
<comment type="caution">
    <text evidence="1">The sequence shown here is derived from an EMBL/GenBank/DDBJ whole genome shotgun (WGS) entry which is preliminary data.</text>
</comment>
<dbReference type="InterPro" id="IPR023198">
    <property type="entry name" value="PGP-like_dom2"/>
</dbReference>
<evidence type="ECO:0000313" key="2">
    <source>
        <dbReference type="Proteomes" id="UP000286402"/>
    </source>
</evidence>
<organism evidence="1 2">
    <name type="scientific">Sphingobacterium siyangense</name>
    <dbReference type="NCBI Taxonomy" id="459529"/>
    <lineage>
        <taxon>Bacteria</taxon>
        <taxon>Pseudomonadati</taxon>
        <taxon>Bacteroidota</taxon>
        <taxon>Sphingobacteriia</taxon>
        <taxon>Sphingobacteriales</taxon>
        <taxon>Sphingobacteriaceae</taxon>
        <taxon>Sphingobacterium</taxon>
    </lineage>
</organism>
<dbReference type="AlphaFoldDB" id="A0A420FCV3"/>
<protein>
    <submittedName>
        <fullName evidence="1">Haloacid dehalogenase</fullName>
    </submittedName>
</protein>
<dbReference type="SUPFAM" id="SSF56784">
    <property type="entry name" value="HAD-like"/>
    <property type="match status" value="1"/>
</dbReference>
<dbReference type="SFLD" id="SFLDG01129">
    <property type="entry name" value="C1.5:_HAD__Beta-PGM__Phosphata"/>
    <property type="match status" value="1"/>
</dbReference>
<accession>A0A420FCV3</accession>
<dbReference type="CDD" id="cd02603">
    <property type="entry name" value="HAD_sEH-N_like"/>
    <property type="match status" value="1"/>
</dbReference>
<dbReference type="InterPro" id="IPR036412">
    <property type="entry name" value="HAD-like_sf"/>
</dbReference>